<evidence type="ECO:0000313" key="7">
    <source>
        <dbReference type="Proteomes" id="UP000886876"/>
    </source>
</evidence>
<evidence type="ECO:0000256" key="1">
    <source>
        <dbReference type="ARBA" id="ARBA00023015"/>
    </source>
</evidence>
<evidence type="ECO:0000313" key="6">
    <source>
        <dbReference type="EMBL" id="HIS97109.1"/>
    </source>
</evidence>
<sequence length="298" mass="33843">MPFTPTVLRRPVRVDRVVTVHYFEYSSSYYFEGERHDFWEFLYVDKGSVHVVSDGREQLLKRGSLIFHPPGEFHALRATGDSAPNLVVASFYCDCGELDALIGKVYTAKEAERALIGGIVSEAEQAFSSPLDDPETTALVRKEEPAYGSEQLVGAYIEELLIRLLRRGEAQKREREELSAQSRSEIFTRVKEYLESRLSEPLTIERICRENLVGRSRLQQVFHAETGGGVMEYFGRMRIEAAKEMIRRGSGNFSEIGERLGYQSIYYFSRHFKKVTGMSPSEYATGVRALALKTKPGD</sequence>
<dbReference type="SUPFAM" id="SSF51215">
    <property type="entry name" value="Regulatory protein AraC"/>
    <property type="match status" value="1"/>
</dbReference>
<organism evidence="6 7">
    <name type="scientific">Candidatus Scatomorpha pullistercoris</name>
    <dbReference type="NCBI Taxonomy" id="2840929"/>
    <lineage>
        <taxon>Bacteria</taxon>
        <taxon>Bacillati</taxon>
        <taxon>Bacillota</taxon>
        <taxon>Clostridia</taxon>
        <taxon>Eubacteriales</taxon>
        <taxon>Candidatus Scatomorpha</taxon>
    </lineage>
</organism>
<reference evidence="6" key="1">
    <citation type="submission" date="2020-10" db="EMBL/GenBank/DDBJ databases">
        <authorList>
            <person name="Gilroy R."/>
        </authorList>
    </citation>
    <scope>NUCLEOTIDE SEQUENCE</scope>
    <source>
        <strain evidence="6">ChiHecec3B27-6122</strain>
    </source>
</reference>
<dbReference type="InterPro" id="IPR018060">
    <property type="entry name" value="HTH_AraC"/>
</dbReference>
<keyword evidence="2" id="KW-0238">DNA-binding</keyword>
<dbReference type="InterPro" id="IPR014710">
    <property type="entry name" value="RmlC-like_jellyroll"/>
</dbReference>
<dbReference type="EMBL" id="DVJS01000094">
    <property type="protein sequence ID" value="HIS97109.1"/>
    <property type="molecule type" value="Genomic_DNA"/>
</dbReference>
<dbReference type="AlphaFoldDB" id="A0A9D1G5J3"/>
<dbReference type="GO" id="GO:0003700">
    <property type="term" value="F:DNA-binding transcription factor activity"/>
    <property type="evidence" value="ECO:0007669"/>
    <property type="project" value="InterPro"/>
</dbReference>
<dbReference type="InterPro" id="IPR009057">
    <property type="entry name" value="Homeodomain-like_sf"/>
</dbReference>
<feature type="domain" description="HTH araC/xylS-type" evidence="5">
    <location>
        <begin position="188"/>
        <end position="286"/>
    </location>
</feature>
<evidence type="ECO:0000256" key="2">
    <source>
        <dbReference type="ARBA" id="ARBA00023125"/>
    </source>
</evidence>
<evidence type="ECO:0000259" key="5">
    <source>
        <dbReference type="PROSITE" id="PS01124"/>
    </source>
</evidence>
<evidence type="ECO:0000256" key="4">
    <source>
        <dbReference type="ARBA" id="ARBA00023163"/>
    </source>
</evidence>
<evidence type="ECO:0000256" key="3">
    <source>
        <dbReference type="ARBA" id="ARBA00023159"/>
    </source>
</evidence>
<dbReference type="InterPro" id="IPR020449">
    <property type="entry name" value="Tscrpt_reg_AraC-type_HTH"/>
</dbReference>
<dbReference type="Proteomes" id="UP000886876">
    <property type="component" value="Unassembled WGS sequence"/>
</dbReference>
<dbReference type="InterPro" id="IPR037923">
    <property type="entry name" value="HTH-like"/>
</dbReference>
<comment type="caution">
    <text evidence="6">The sequence shown here is derived from an EMBL/GenBank/DDBJ whole genome shotgun (WGS) entry which is preliminary data.</text>
</comment>
<name>A0A9D1G5J3_9FIRM</name>
<dbReference type="InterPro" id="IPR050204">
    <property type="entry name" value="AraC_XylS_family_regulators"/>
</dbReference>
<protein>
    <submittedName>
        <fullName evidence="6">Helix-turn-helix transcriptional regulator</fullName>
    </submittedName>
</protein>
<dbReference type="InterPro" id="IPR003313">
    <property type="entry name" value="AraC-bd"/>
</dbReference>
<dbReference type="PANTHER" id="PTHR46796">
    <property type="entry name" value="HTH-TYPE TRANSCRIPTIONAL ACTIVATOR RHAS-RELATED"/>
    <property type="match status" value="1"/>
</dbReference>
<dbReference type="Gene3D" id="2.60.120.10">
    <property type="entry name" value="Jelly Rolls"/>
    <property type="match status" value="1"/>
</dbReference>
<dbReference type="InterPro" id="IPR018062">
    <property type="entry name" value="HTH_AraC-typ_CS"/>
</dbReference>
<keyword evidence="1" id="KW-0805">Transcription regulation</keyword>
<dbReference type="GO" id="GO:0043565">
    <property type="term" value="F:sequence-specific DNA binding"/>
    <property type="evidence" value="ECO:0007669"/>
    <property type="project" value="InterPro"/>
</dbReference>
<dbReference type="PROSITE" id="PS00041">
    <property type="entry name" value="HTH_ARAC_FAMILY_1"/>
    <property type="match status" value="1"/>
</dbReference>
<accession>A0A9D1G5J3</accession>
<dbReference type="Pfam" id="PF02311">
    <property type="entry name" value="AraC_binding"/>
    <property type="match status" value="1"/>
</dbReference>
<dbReference type="SUPFAM" id="SSF46689">
    <property type="entry name" value="Homeodomain-like"/>
    <property type="match status" value="1"/>
</dbReference>
<dbReference type="SMART" id="SM00342">
    <property type="entry name" value="HTH_ARAC"/>
    <property type="match status" value="1"/>
</dbReference>
<dbReference type="Pfam" id="PF12833">
    <property type="entry name" value="HTH_18"/>
    <property type="match status" value="1"/>
</dbReference>
<keyword evidence="3" id="KW-0010">Activator</keyword>
<gene>
    <name evidence="6" type="ORF">IAD42_03960</name>
</gene>
<proteinExistence type="predicted"/>
<keyword evidence="4" id="KW-0804">Transcription</keyword>
<dbReference type="PROSITE" id="PS01124">
    <property type="entry name" value="HTH_ARAC_FAMILY_2"/>
    <property type="match status" value="1"/>
</dbReference>
<dbReference type="Gene3D" id="1.10.10.60">
    <property type="entry name" value="Homeodomain-like"/>
    <property type="match status" value="1"/>
</dbReference>
<dbReference type="PRINTS" id="PR00032">
    <property type="entry name" value="HTHARAC"/>
</dbReference>
<reference evidence="6" key="2">
    <citation type="journal article" date="2021" name="PeerJ">
        <title>Extensive microbial diversity within the chicken gut microbiome revealed by metagenomics and culture.</title>
        <authorList>
            <person name="Gilroy R."/>
            <person name="Ravi A."/>
            <person name="Getino M."/>
            <person name="Pursley I."/>
            <person name="Horton D.L."/>
            <person name="Alikhan N.F."/>
            <person name="Baker D."/>
            <person name="Gharbi K."/>
            <person name="Hall N."/>
            <person name="Watson M."/>
            <person name="Adriaenssens E.M."/>
            <person name="Foster-Nyarko E."/>
            <person name="Jarju S."/>
            <person name="Secka A."/>
            <person name="Antonio M."/>
            <person name="Oren A."/>
            <person name="Chaudhuri R.R."/>
            <person name="La Ragione R."/>
            <person name="Hildebrand F."/>
            <person name="Pallen M.J."/>
        </authorList>
    </citation>
    <scope>NUCLEOTIDE SEQUENCE</scope>
    <source>
        <strain evidence="6">ChiHecec3B27-6122</strain>
    </source>
</reference>